<dbReference type="PANTHER" id="PTHR36837:SF2">
    <property type="entry name" value="POLY(3-HYDROXYALKANOATE) POLYMERASE SUBUNIT PHAC"/>
    <property type="match status" value="1"/>
</dbReference>
<evidence type="ECO:0000313" key="2">
    <source>
        <dbReference type="Proteomes" id="UP001501480"/>
    </source>
</evidence>
<accession>A0ABN2VVH9</accession>
<comment type="caution">
    <text evidence="1">The sequence shown here is derived from an EMBL/GenBank/DDBJ whole genome shotgun (WGS) entry which is preliminary data.</text>
</comment>
<dbReference type="Proteomes" id="UP001501480">
    <property type="component" value="Unassembled WGS sequence"/>
</dbReference>
<dbReference type="PANTHER" id="PTHR36837">
    <property type="entry name" value="POLY(3-HYDROXYALKANOATE) POLYMERASE SUBUNIT PHAC"/>
    <property type="match status" value="1"/>
</dbReference>
<name>A0ABN2VVH9_9ACTN</name>
<evidence type="ECO:0000313" key="1">
    <source>
        <dbReference type="EMBL" id="GAA2073632.1"/>
    </source>
</evidence>
<sequence length="433" mass="46616">MGFVREATAARRLLADSTDLDLFAARAVARRCLPELAQVGRGVGDAWRRGDPETVRALAAVELRSLGLRAPDVPQSGFVSLLAPRVPRDLGAAVDNLNDKVRRRRLADLRATPRTLVKVTPHASLFRYDPVPGVEQRGLPVLFVPPLAAPAIAFDLRRGNSVVEYFVGQGRPVYLVDYGPVSFEHKHLGIEHWTDTVIPTAIAHVVDDADAPAVHLTGWSLGGIFTVLTTAADPSLPIASATAVGSPFDLRQVPLLALARPVNTVLGPFVGVAYRSIGGVPATLTRLGFQISALDKYLTKPLAILANADDRDFLAQLEAVDRFMDNMYAYPGRTFGQLYHVVMRSNEFAGGTMELGGRTVSLSDVHQPVHVVAGTEDTLAPQPAVEHLLELVPNALDTQLTPAPGGHLGVLTGRSARRTAWPAMEGFYSRHDG</sequence>
<dbReference type="InterPro" id="IPR051321">
    <property type="entry name" value="PHA/PHB_synthase"/>
</dbReference>
<gene>
    <name evidence="1" type="ORF">GCM10009821_09970</name>
</gene>
<dbReference type="EMBL" id="BAAAPY010000002">
    <property type="protein sequence ID" value="GAA2073632.1"/>
    <property type="molecule type" value="Genomic_DNA"/>
</dbReference>
<protein>
    <submittedName>
        <fullName evidence="1">Alpha/beta hydrolase</fullName>
    </submittedName>
</protein>
<reference evidence="1 2" key="1">
    <citation type="journal article" date="2019" name="Int. J. Syst. Evol. Microbiol.">
        <title>The Global Catalogue of Microorganisms (GCM) 10K type strain sequencing project: providing services to taxonomists for standard genome sequencing and annotation.</title>
        <authorList>
            <consortium name="The Broad Institute Genomics Platform"/>
            <consortium name="The Broad Institute Genome Sequencing Center for Infectious Disease"/>
            <person name="Wu L."/>
            <person name="Ma J."/>
        </authorList>
    </citation>
    <scope>NUCLEOTIDE SEQUENCE [LARGE SCALE GENOMIC DNA]</scope>
    <source>
        <strain evidence="1 2">JCM 15749</strain>
    </source>
</reference>
<keyword evidence="1" id="KW-0378">Hydrolase</keyword>
<dbReference type="InterPro" id="IPR029058">
    <property type="entry name" value="AB_hydrolase_fold"/>
</dbReference>
<dbReference type="SUPFAM" id="SSF53474">
    <property type="entry name" value="alpha/beta-Hydrolases"/>
    <property type="match status" value="1"/>
</dbReference>
<dbReference type="Gene3D" id="3.40.50.1820">
    <property type="entry name" value="alpha/beta hydrolase"/>
    <property type="match status" value="1"/>
</dbReference>
<proteinExistence type="predicted"/>
<organism evidence="1 2">
    <name type="scientific">Aeromicrobium halocynthiae</name>
    <dbReference type="NCBI Taxonomy" id="560557"/>
    <lineage>
        <taxon>Bacteria</taxon>
        <taxon>Bacillati</taxon>
        <taxon>Actinomycetota</taxon>
        <taxon>Actinomycetes</taxon>
        <taxon>Propionibacteriales</taxon>
        <taxon>Nocardioidaceae</taxon>
        <taxon>Aeromicrobium</taxon>
    </lineage>
</organism>
<dbReference type="GO" id="GO:0016787">
    <property type="term" value="F:hydrolase activity"/>
    <property type="evidence" value="ECO:0007669"/>
    <property type="project" value="UniProtKB-KW"/>
</dbReference>
<keyword evidence="2" id="KW-1185">Reference proteome</keyword>